<evidence type="ECO:0000313" key="1">
    <source>
        <dbReference type="EMBL" id="KKO76032.1"/>
    </source>
</evidence>
<dbReference type="AlphaFoldDB" id="A0A0F9YU97"/>
<reference evidence="1 2" key="1">
    <citation type="journal article" date="2015" name="Environ. Microbiol.">
        <title>Genome analyses suggest the presence of polyploidy and recent human-driven expansions in eight global populations of the honeybee pathogen Nosema ceranae.</title>
        <authorList>
            <person name="Pelin A."/>
            <person name="Selman M."/>
            <person name="Aris-Brosou S."/>
            <person name="Farinelli L."/>
            <person name="Corradi N."/>
        </authorList>
    </citation>
    <scope>NUCLEOTIDE SEQUENCE [LARGE SCALE GENOMIC DNA]</scope>
    <source>
        <strain evidence="1 2">PA08 1199</strain>
    </source>
</reference>
<proteinExistence type="predicted"/>
<dbReference type="GeneID" id="36321381"/>
<gene>
    <name evidence="1" type="ORF">AAJ76_8000100414</name>
</gene>
<name>A0A0F9YU97_9MICR</name>
<organism evidence="1 2">
    <name type="scientific">Vairimorpha ceranae</name>
    <dbReference type="NCBI Taxonomy" id="40302"/>
    <lineage>
        <taxon>Eukaryota</taxon>
        <taxon>Fungi</taxon>
        <taxon>Fungi incertae sedis</taxon>
        <taxon>Microsporidia</taxon>
        <taxon>Nosematidae</taxon>
        <taxon>Vairimorpha</taxon>
    </lineage>
</organism>
<dbReference type="VEuPathDB" id="MicrosporidiaDB:AAJ76_8000100414"/>
<dbReference type="VEuPathDB" id="MicrosporidiaDB:NCER_100536"/>
<protein>
    <submittedName>
        <fullName evidence="1">Uncharacterized protein</fullName>
    </submittedName>
</protein>
<dbReference type="VEuPathDB" id="MicrosporidiaDB:G9O61_00g011690"/>
<dbReference type="RefSeq" id="XP_024331774.1">
    <property type="nucleotide sequence ID" value="XM_024476428.1"/>
</dbReference>
<keyword evidence="2" id="KW-1185">Reference proteome</keyword>
<dbReference type="Proteomes" id="UP000034350">
    <property type="component" value="Unassembled WGS sequence"/>
</dbReference>
<evidence type="ECO:0000313" key="2">
    <source>
        <dbReference type="Proteomes" id="UP000034350"/>
    </source>
</evidence>
<sequence>MHEFIYNTKDYKITVYLKNPNGKNITVKNCFEIQSSKIINLNGFKTSGNLYFPDVKLQNFDNQIHLLIIEKFNKKNLRNVLNKLLPTVFDIKHIKRKNFSYFLYLNRYLILDLAKKILGNHKIIKNMWNKIIDAENKDNFYQLQKNTIYSTNNKYINNLTDEDFLDNDFGISILEVEKEISSSEFIIISDDFIDF</sequence>
<dbReference type="EMBL" id="JPQZ01000008">
    <property type="protein sequence ID" value="KKO76032.1"/>
    <property type="molecule type" value="Genomic_DNA"/>
</dbReference>
<accession>A0A0F9YU97</accession>
<comment type="caution">
    <text evidence="1">The sequence shown here is derived from an EMBL/GenBank/DDBJ whole genome shotgun (WGS) entry which is preliminary data.</text>
</comment>